<name>A0ABM1QWP8_CAMSA</name>
<dbReference type="Pfam" id="PF13456">
    <property type="entry name" value="RVT_3"/>
    <property type="match status" value="1"/>
</dbReference>
<dbReference type="PANTHER" id="PTHR47074:SF49">
    <property type="entry name" value="POLYNUCLEOTIDYL TRANSFERASE, RIBONUCLEASE H-LIKE SUPERFAMILY PROTEIN"/>
    <property type="match status" value="1"/>
</dbReference>
<gene>
    <name evidence="4" type="primary">LOC109128753</name>
</gene>
<dbReference type="InterPro" id="IPR036397">
    <property type="entry name" value="RNaseH_sf"/>
</dbReference>
<feature type="domain" description="Reverse transcriptase zinc-binding" evidence="2">
    <location>
        <begin position="133"/>
        <end position="201"/>
    </location>
</feature>
<feature type="domain" description="RNase H type-1" evidence="1">
    <location>
        <begin position="310"/>
        <end position="425"/>
    </location>
</feature>
<proteinExistence type="predicted"/>
<organism evidence="3 4">
    <name type="scientific">Camelina sativa</name>
    <name type="common">False flax</name>
    <name type="synonym">Myagrum sativum</name>
    <dbReference type="NCBI Taxonomy" id="90675"/>
    <lineage>
        <taxon>Eukaryota</taxon>
        <taxon>Viridiplantae</taxon>
        <taxon>Streptophyta</taxon>
        <taxon>Embryophyta</taxon>
        <taxon>Tracheophyta</taxon>
        <taxon>Spermatophyta</taxon>
        <taxon>Magnoliopsida</taxon>
        <taxon>eudicotyledons</taxon>
        <taxon>Gunneridae</taxon>
        <taxon>Pentapetalae</taxon>
        <taxon>rosids</taxon>
        <taxon>malvids</taxon>
        <taxon>Brassicales</taxon>
        <taxon>Brassicaceae</taxon>
        <taxon>Camelineae</taxon>
        <taxon>Camelina</taxon>
    </lineage>
</organism>
<dbReference type="Gene3D" id="3.30.420.10">
    <property type="entry name" value="Ribonuclease H-like superfamily/Ribonuclease H"/>
    <property type="match status" value="1"/>
</dbReference>
<sequence length="436" mass="49309">MARYLHWKGPPKNQLGKAIGSGSTTMIWSDPWISMTSPLTPIGPPTEQARNLKVQDLICPVSKEWNTNTIDNIIPYYKKDILELRPSKLGAQDKFVWLATKDGEYSAKTGYHEASKQLEEQPPPPPQSDQPWKFNWLKDIWNIHCPPKVKFLLWKAMRNALPVGKNLQDRGINLTASCPHCRVEESCLHLFLLCPFANQVWRLSPFKSAFHSLQVTSVQMGIENTSKLVCLPPIGLAYDPLPPWILWMIWKSRNQLLFDQKQCSPEETLAKAILQTKEWSMAQIRDMNGQKILGPVPPFRPDPDTICCFSDAAWREDTKEAGLGWIVSDHPTCPPLQGCLKAWNVITPLMAEAMAFLLVVQRALDLGIQTVSFASDSQELIKVLNSEPHSKELYRILHDILVLSCNFRFVKRDGNANVDRLAKTALNSISPPVPAF</sequence>
<dbReference type="InterPro" id="IPR012337">
    <property type="entry name" value="RNaseH-like_sf"/>
</dbReference>
<dbReference type="GeneID" id="109128753"/>
<dbReference type="InterPro" id="IPR026960">
    <property type="entry name" value="RVT-Znf"/>
</dbReference>
<dbReference type="InterPro" id="IPR052929">
    <property type="entry name" value="RNase_H-like_EbsB-rel"/>
</dbReference>
<evidence type="ECO:0000259" key="1">
    <source>
        <dbReference type="Pfam" id="PF13456"/>
    </source>
</evidence>
<dbReference type="InterPro" id="IPR002156">
    <property type="entry name" value="RNaseH_domain"/>
</dbReference>
<dbReference type="SUPFAM" id="SSF53098">
    <property type="entry name" value="Ribonuclease H-like"/>
    <property type="match status" value="1"/>
</dbReference>
<dbReference type="InterPro" id="IPR044730">
    <property type="entry name" value="RNase_H-like_dom_plant"/>
</dbReference>
<reference evidence="4" key="2">
    <citation type="submission" date="2025-08" db="UniProtKB">
        <authorList>
            <consortium name="RefSeq"/>
        </authorList>
    </citation>
    <scope>IDENTIFICATION</scope>
    <source>
        <tissue evidence="4">Leaf</tissue>
    </source>
</reference>
<evidence type="ECO:0000259" key="2">
    <source>
        <dbReference type="Pfam" id="PF13966"/>
    </source>
</evidence>
<dbReference type="CDD" id="cd06222">
    <property type="entry name" value="RNase_H_like"/>
    <property type="match status" value="1"/>
</dbReference>
<protein>
    <submittedName>
        <fullName evidence="4">Uncharacterized protein LOC109128753</fullName>
    </submittedName>
</protein>
<evidence type="ECO:0000313" key="3">
    <source>
        <dbReference type="Proteomes" id="UP000694864"/>
    </source>
</evidence>
<dbReference type="Proteomes" id="UP000694864">
    <property type="component" value="Chromosome 14"/>
</dbReference>
<reference evidence="3" key="1">
    <citation type="journal article" date="2014" name="Nat. Commun.">
        <title>The emerging biofuel crop Camelina sativa retains a highly undifferentiated hexaploid genome structure.</title>
        <authorList>
            <person name="Kagale S."/>
            <person name="Koh C."/>
            <person name="Nixon J."/>
            <person name="Bollina V."/>
            <person name="Clarke W.E."/>
            <person name="Tuteja R."/>
            <person name="Spillane C."/>
            <person name="Robinson S.J."/>
            <person name="Links M.G."/>
            <person name="Clarke C."/>
            <person name="Higgins E.E."/>
            <person name="Huebert T."/>
            <person name="Sharpe A.G."/>
            <person name="Parkin I.A."/>
        </authorList>
    </citation>
    <scope>NUCLEOTIDE SEQUENCE [LARGE SCALE GENOMIC DNA]</scope>
    <source>
        <strain evidence="3">cv. DH55</strain>
    </source>
</reference>
<dbReference type="RefSeq" id="XP_019091186.1">
    <property type="nucleotide sequence ID" value="XM_019235641.1"/>
</dbReference>
<dbReference type="PANTHER" id="PTHR47074">
    <property type="entry name" value="BNAC02G40300D PROTEIN"/>
    <property type="match status" value="1"/>
</dbReference>
<dbReference type="Pfam" id="PF13966">
    <property type="entry name" value="zf-RVT"/>
    <property type="match status" value="1"/>
</dbReference>
<keyword evidence="3" id="KW-1185">Reference proteome</keyword>
<accession>A0ABM1QWP8</accession>
<evidence type="ECO:0000313" key="4">
    <source>
        <dbReference type="RefSeq" id="XP_019091186.1"/>
    </source>
</evidence>